<gene>
    <name evidence="2" type="ORF">QBC47DRAFT_83446</name>
</gene>
<dbReference type="Proteomes" id="UP001239445">
    <property type="component" value="Unassembled WGS sequence"/>
</dbReference>
<feature type="transmembrane region" description="Helical" evidence="1">
    <location>
        <begin position="426"/>
        <end position="450"/>
    </location>
</feature>
<protein>
    <submittedName>
        <fullName evidence="2">Uncharacterized protein</fullName>
    </submittedName>
</protein>
<evidence type="ECO:0000313" key="3">
    <source>
        <dbReference type="Proteomes" id="UP001239445"/>
    </source>
</evidence>
<dbReference type="Gene3D" id="1.20.58.340">
    <property type="entry name" value="Magnesium transport protein CorA, transmembrane region"/>
    <property type="match status" value="1"/>
</dbReference>
<dbReference type="EMBL" id="MU839843">
    <property type="protein sequence ID" value="KAK1751037.1"/>
    <property type="molecule type" value="Genomic_DNA"/>
</dbReference>
<evidence type="ECO:0000256" key="1">
    <source>
        <dbReference type="SAM" id="Phobius"/>
    </source>
</evidence>
<keyword evidence="3" id="KW-1185">Reference proteome</keyword>
<sequence>MDNLHHHFGSRPVWETWTVDKAPTFQTLELWCDDEGETTKVETRSVPSLSVDNWLHEPSEKYISTTDHTRMLRLVWIGLDSETCRHSPSTRELQRILETWDLERGYDYARSSFAGVSALPPSPSHPTKQVFTATYHPKLAMAWSHDTETSQTNMVIFAEGEERTEFARTLRSRWSRALVSHAMFPALVCSLVLARELDGTLDEIKTVVRNVEARTGHHRFSTRRQTRPAAGELGSLSAEMSGCSAKLANGSRKLQVVEALNAFMREHLGEEEDIPHPAVETRPKTADSYGEHSFLKEIDEKPRPTTTTTESGPAILTHYLGILGHRAAMQQVDTTYVQQRVQVQIAALFHLIAQQDNAIAFETASATRSIAKDSLQDSSSMKMLALVAMFFLPASFVAALFSAPLFDWDGVGAKGGSIGVATKPQFALFWAVAVPLTVATFLMYAAWIVAQKRRMRRRLRVGDV</sequence>
<proteinExistence type="predicted"/>
<evidence type="ECO:0000313" key="2">
    <source>
        <dbReference type="EMBL" id="KAK1751037.1"/>
    </source>
</evidence>
<feature type="transmembrane region" description="Helical" evidence="1">
    <location>
        <begin position="384"/>
        <end position="406"/>
    </location>
</feature>
<comment type="caution">
    <text evidence="2">The sequence shown here is derived from an EMBL/GenBank/DDBJ whole genome shotgun (WGS) entry which is preliminary data.</text>
</comment>
<dbReference type="AlphaFoldDB" id="A0AAJ0B3S5"/>
<accession>A0AAJ0B3S5</accession>
<keyword evidence="1" id="KW-1133">Transmembrane helix</keyword>
<keyword evidence="1" id="KW-0472">Membrane</keyword>
<reference evidence="2" key="1">
    <citation type="submission" date="2023-06" db="EMBL/GenBank/DDBJ databases">
        <title>Genome-scale phylogeny and comparative genomics of the fungal order Sordariales.</title>
        <authorList>
            <consortium name="Lawrence Berkeley National Laboratory"/>
            <person name="Hensen N."/>
            <person name="Bonometti L."/>
            <person name="Westerberg I."/>
            <person name="Brannstrom I.O."/>
            <person name="Guillou S."/>
            <person name="Cros-Aarteil S."/>
            <person name="Calhoun S."/>
            <person name="Haridas S."/>
            <person name="Kuo A."/>
            <person name="Mondo S."/>
            <person name="Pangilinan J."/>
            <person name="Riley R."/>
            <person name="Labutti K."/>
            <person name="Andreopoulos B."/>
            <person name="Lipzen A."/>
            <person name="Chen C."/>
            <person name="Yanf M."/>
            <person name="Daum C."/>
            <person name="Ng V."/>
            <person name="Clum A."/>
            <person name="Steindorff A."/>
            <person name="Ohm R."/>
            <person name="Martin F."/>
            <person name="Silar P."/>
            <person name="Natvig D."/>
            <person name="Lalanne C."/>
            <person name="Gautier V."/>
            <person name="Ament-Velasquez S.L."/>
            <person name="Kruys A."/>
            <person name="Hutchinson M.I."/>
            <person name="Powell A.J."/>
            <person name="Barry K."/>
            <person name="Miller A.N."/>
            <person name="Grigoriev I.V."/>
            <person name="Debuchy R."/>
            <person name="Gladieux P."/>
            <person name="Thoren M.H."/>
            <person name="Johannesson H."/>
        </authorList>
    </citation>
    <scope>NUCLEOTIDE SEQUENCE</scope>
    <source>
        <strain evidence="2">PSN4</strain>
    </source>
</reference>
<keyword evidence="1" id="KW-0812">Transmembrane</keyword>
<name>A0AAJ0B3S5_9PEZI</name>
<organism evidence="2 3">
    <name type="scientific">Echria macrotheca</name>
    <dbReference type="NCBI Taxonomy" id="438768"/>
    <lineage>
        <taxon>Eukaryota</taxon>
        <taxon>Fungi</taxon>
        <taxon>Dikarya</taxon>
        <taxon>Ascomycota</taxon>
        <taxon>Pezizomycotina</taxon>
        <taxon>Sordariomycetes</taxon>
        <taxon>Sordariomycetidae</taxon>
        <taxon>Sordariales</taxon>
        <taxon>Schizotheciaceae</taxon>
        <taxon>Echria</taxon>
    </lineage>
</organism>